<organism evidence="1 2">
    <name type="scientific">Hymenolepis diminuta</name>
    <name type="common">Rat tapeworm</name>
    <dbReference type="NCBI Taxonomy" id="6216"/>
    <lineage>
        <taxon>Eukaryota</taxon>
        <taxon>Metazoa</taxon>
        <taxon>Spiralia</taxon>
        <taxon>Lophotrochozoa</taxon>
        <taxon>Platyhelminthes</taxon>
        <taxon>Cestoda</taxon>
        <taxon>Eucestoda</taxon>
        <taxon>Cyclophyllidea</taxon>
        <taxon>Hymenolepididae</taxon>
        <taxon>Hymenolepis</taxon>
    </lineage>
</organism>
<reference evidence="1 2" key="1">
    <citation type="submission" date="2019-07" db="EMBL/GenBank/DDBJ databases">
        <authorList>
            <person name="Jastrzebski P J."/>
            <person name="Paukszto L."/>
            <person name="Jastrzebski P J."/>
        </authorList>
    </citation>
    <scope>NUCLEOTIDE SEQUENCE [LARGE SCALE GENOMIC DNA]</scope>
    <source>
        <strain evidence="1 2">WMS-il1</strain>
    </source>
</reference>
<protein>
    <submittedName>
        <fullName evidence="1">Uncharacterized protein</fullName>
    </submittedName>
</protein>
<name>A0A564YDT7_HYMDI</name>
<sequence length="65" mass="7269">MIEMPPDVSNTSKITISQSLIVPVSPNMLPTATLFQAANDDMKFHPSFTIPDALKFCTKKLREIF</sequence>
<dbReference type="AlphaFoldDB" id="A0A564YDT7"/>
<accession>A0A564YDT7</accession>
<keyword evidence="2" id="KW-1185">Reference proteome</keyword>
<proteinExistence type="predicted"/>
<evidence type="ECO:0000313" key="2">
    <source>
        <dbReference type="Proteomes" id="UP000321570"/>
    </source>
</evidence>
<dbReference type="EMBL" id="CABIJS010000144">
    <property type="protein sequence ID" value="VUZ44753.1"/>
    <property type="molecule type" value="Genomic_DNA"/>
</dbReference>
<dbReference type="Proteomes" id="UP000321570">
    <property type="component" value="Unassembled WGS sequence"/>
</dbReference>
<evidence type="ECO:0000313" key="1">
    <source>
        <dbReference type="EMBL" id="VUZ44753.1"/>
    </source>
</evidence>
<gene>
    <name evidence="1" type="ORF">WMSIL1_LOCUS4787</name>
</gene>